<dbReference type="PATRIC" id="fig|1227456.3.peg.397"/>
<dbReference type="AlphaFoldDB" id="M0NEH2"/>
<feature type="region of interest" description="Disordered" evidence="1">
    <location>
        <begin position="1"/>
        <end position="60"/>
    </location>
</feature>
<evidence type="ECO:0000313" key="3">
    <source>
        <dbReference type="Proteomes" id="UP000011625"/>
    </source>
</evidence>
<gene>
    <name evidence="2" type="ORF">C450_01894</name>
</gene>
<accession>M0NEH2</accession>
<proteinExistence type="predicted"/>
<organism evidence="2 3">
    <name type="scientific">Halococcus salifodinae DSM 8989</name>
    <dbReference type="NCBI Taxonomy" id="1227456"/>
    <lineage>
        <taxon>Archaea</taxon>
        <taxon>Methanobacteriati</taxon>
        <taxon>Methanobacteriota</taxon>
        <taxon>Stenosarchaea group</taxon>
        <taxon>Halobacteria</taxon>
        <taxon>Halobacteriales</taxon>
        <taxon>Halococcaceae</taxon>
        <taxon>Halococcus</taxon>
    </lineage>
</organism>
<dbReference type="EMBL" id="AOME01000013">
    <property type="protein sequence ID" value="EMA55479.1"/>
    <property type="molecule type" value="Genomic_DNA"/>
</dbReference>
<comment type="caution">
    <text evidence="2">The sequence shown here is derived from an EMBL/GenBank/DDBJ whole genome shotgun (WGS) entry which is preliminary data.</text>
</comment>
<evidence type="ECO:0000256" key="1">
    <source>
        <dbReference type="SAM" id="MobiDB-lite"/>
    </source>
</evidence>
<reference evidence="2 3" key="1">
    <citation type="journal article" date="2014" name="PLoS Genet.">
        <title>Phylogenetically driven sequencing of extremely halophilic archaea reveals strategies for static and dynamic osmo-response.</title>
        <authorList>
            <person name="Becker E.A."/>
            <person name="Seitzer P.M."/>
            <person name="Tritt A."/>
            <person name="Larsen D."/>
            <person name="Krusor M."/>
            <person name="Yao A.I."/>
            <person name="Wu D."/>
            <person name="Madern D."/>
            <person name="Eisen J.A."/>
            <person name="Darling A.E."/>
            <person name="Facciotti M.T."/>
        </authorList>
    </citation>
    <scope>NUCLEOTIDE SEQUENCE [LARGE SCALE GENOMIC DNA]</scope>
    <source>
        <strain evidence="2 3">DSM 8989</strain>
    </source>
</reference>
<keyword evidence="3" id="KW-1185">Reference proteome</keyword>
<dbReference type="Proteomes" id="UP000011625">
    <property type="component" value="Unassembled WGS sequence"/>
</dbReference>
<sequence>MSIPRGRDPSTQIDESRLLSTAVARGSGARRDRREGRGRERGGTTRERVEDARLARGMTE</sequence>
<evidence type="ECO:0000313" key="2">
    <source>
        <dbReference type="EMBL" id="EMA55479.1"/>
    </source>
</evidence>
<dbReference type="STRING" id="1227456.C450_01894"/>
<name>M0NEH2_9EURY</name>
<protein>
    <submittedName>
        <fullName evidence="2">Uncharacterized protein</fullName>
    </submittedName>
</protein>
<feature type="compositionally biased region" description="Basic and acidic residues" evidence="1">
    <location>
        <begin position="29"/>
        <end position="60"/>
    </location>
</feature>